<dbReference type="Proteomes" id="UP001549119">
    <property type="component" value="Unassembled WGS sequence"/>
</dbReference>
<keyword evidence="2" id="KW-1185">Reference proteome</keyword>
<reference evidence="1 2" key="1">
    <citation type="submission" date="2024-06" db="EMBL/GenBank/DDBJ databases">
        <title>Genomics of switchgrass bacterial isolates.</title>
        <authorList>
            <person name="Shade A."/>
        </authorList>
    </citation>
    <scope>NUCLEOTIDE SEQUENCE [LARGE SCALE GENOMIC DNA]</scope>
    <source>
        <strain evidence="1 2">PvP084</strain>
    </source>
</reference>
<sequence>MLTRSNIKGNRAPADHLEVRCGETGRLLGWISGIRAALVPADELLEFVADPDGMVIEDEDGVQTQGLMSGVRVDEFEARFTDYRTHAALDHIHAIVPEYARCSRLEGVQACVYTWTAAVVSPEEAEELFDFDNFVPFGEADGALMAEEALFHSWGKPAAPL</sequence>
<evidence type="ECO:0000313" key="2">
    <source>
        <dbReference type="Proteomes" id="UP001549119"/>
    </source>
</evidence>
<organism evidence="1 2">
    <name type="scientific">Methylobacterium radiotolerans</name>
    <dbReference type="NCBI Taxonomy" id="31998"/>
    <lineage>
        <taxon>Bacteria</taxon>
        <taxon>Pseudomonadati</taxon>
        <taxon>Pseudomonadota</taxon>
        <taxon>Alphaproteobacteria</taxon>
        <taxon>Hyphomicrobiales</taxon>
        <taxon>Methylobacteriaceae</taxon>
        <taxon>Methylobacterium</taxon>
    </lineage>
</organism>
<dbReference type="RefSeq" id="WP_354405266.1">
    <property type="nucleotide sequence ID" value="NZ_JBEPNW010000008.1"/>
</dbReference>
<name>A0ABV2NUI5_9HYPH</name>
<accession>A0ABV2NUI5</accession>
<evidence type="ECO:0000313" key="1">
    <source>
        <dbReference type="EMBL" id="MET3870130.1"/>
    </source>
</evidence>
<protein>
    <submittedName>
        <fullName evidence="1">Uncharacterized protein</fullName>
    </submittedName>
</protein>
<proteinExistence type="predicted"/>
<dbReference type="EMBL" id="JBEPNW010000008">
    <property type="protein sequence ID" value="MET3870130.1"/>
    <property type="molecule type" value="Genomic_DNA"/>
</dbReference>
<feature type="non-terminal residue" evidence="1">
    <location>
        <position position="161"/>
    </location>
</feature>
<comment type="caution">
    <text evidence="1">The sequence shown here is derived from an EMBL/GenBank/DDBJ whole genome shotgun (WGS) entry which is preliminary data.</text>
</comment>
<gene>
    <name evidence="1" type="ORF">ABIC20_007515</name>
</gene>